<gene>
    <name evidence="2" type="ORF">H0H81_004798</name>
</gene>
<accession>A0A9P7FSL5</accession>
<keyword evidence="3" id="KW-1185">Reference proteome</keyword>
<dbReference type="Proteomes" id="UP000717328">
    <property type="component" value="Unassembled WGS sequence"/>
</dbReference>
<comment type="caution">
    <text evidence="2">The sequence shown here is derived from an EMBL/GenBank/DDBJ whole genome shotgun (WGS) entry which is preliminary data.</text>
</comment>
<proteinExistence type="predicted"/>
<evidence type="ECO:0000313" key="3">
    <source>
        <dbReference type="Proteomes" id="UP000717328"/>
    </source>
</evidence>
<feature type="compositionally biased region" description="Polar residues" evidence="1">
    <location>
        <begin position="118"/>
        <end position="136"/>
    </location>
</feature>
<reference evidence="2" key="2">
    <citation type="submission" date="2021-10" db="EMBL/GenBank/DDBJ databases">
        <title>Phylogenomics reveals ancestral predisposition of the termite-cultivated fungus Termitomyces towards a domesticated lifestyle.</title>
        <authorList>
            <person name="Auxier B."/>
            <person name="Grum-Grzhimaylo A."/>
            <person name="Cardenas M.E."/>
            <person name="Lodge J.D."/>
            <person name="Laessoe T."/>
            <person name="Pedersen O."/>
            <person name="Smith M.E."/>
            <person name="Kuyper T.W."/>
            <person name="Franco-Molano E.A."/>
            <person name="Baroni T.J."/>
            <person name="Aanen D.K."/>
        </authorList>
    </citation>
    <scope>NUCLEOTIDE SEQUENCE</scope>
    <source>
        <strain evidence="2">D49</strain>
    </source>
</reference>
<reference evidence="2" key="1">
    <citation type="submission" date="2021-02" db="EMBL/GenBank/DDBJ databases">
        <authorList>
            <person name="Nieuwenhuis M."/>
            <person name="Van De Peppel L.J.J."/>
        </authorList>
    </citation>
    <scope>NUCLEOTIDE SEQUENCE</scope>
    <source>
        <strain evidence="2">D49</strain>
    </source>
</reference>
<protein>
    <submittedName>
        <fullName evidence="2">Uncharacterized protein</fullName>
    </submittedName>
</protein>
<dbReference type="EMBL" id="JABCKI010005835">
    <property type="protein sequence ID" value="KAG5637373.1"/>
    <property type="molecule type" value="Genomic_DNA"/>
</dbReference>
<organism evidence="2 3">
    <name type="scientific">Sphagnurus paluster</name>
    <dbReference type="NCBI Taxonomy" id="117069"/>
    <lineage>
        <taxon>Eukaryota</taxon>
        <taxon>Fungi</taxon>
        <taxon>Dikarya</taxon>
        <taxon>Basidiomycota</taxon>
        <taxon>Agaricomycotina</taxon>
        <taxon>Agaricomycetes</taxon>
        <taxon>Agaricomycetidae</taxon>
        <taxon>Agaricales</taxon>
        <taxon>Tricholomatineae</taxon>
        <taxon>Lyophyllaceae</taxon>
        <taxon>Sphagnurus</taxon>
    </lineage>
</organism>
<name>A0A9P7FSL5_9AGAR</name>
<dbReference type="AlphaFoldDB" id="A0A9P7FSL5"/>
<sequence>MSEGVIQTVQHSGNPPRARAFFISSDDLAPPLPKKSTMYPPVPPVPPLPTALSTPTTAETPELPLQVPTPTFTASSPFSAASILMHPWHAERKRRTRSVQLKSRFSTDVSDIDETGSETKSPTSFSRGSARNSYMSDMSVPPLPPLIGPVQRYSSATLTSPAVSQHSREGQPRYKVRLLTFESNFRTGRTSSPAISAMS</sequence>
<feature type="region of interest" description="Disordered" evidence="1">
    <location>
        <begin position="107"/>
        <end position="148"/>
    </location>
</feature>
<evidence type="ECO:0000256" key="1">
    <source>
        <dbReference type="SAM" id="MobiDB-lite"/>
    </source>
</evidence>
<evidence type="ECO:0000313" key="2">
    <source>
        <dbReference type="EMBL" id="KAG5637373.1"/>
    </source>
</evidence>